<protein>
    <submittedName>
        <fullName evidence="1">Uncharacterized protein</fullName>
    </submittedName>
</protein>
<gene>
    <name evidence="1" type="ORF">BpHYR1_052188</name>
</gene>
<evidence type="ECO:0000313" key="1">
    <source>
        <dbReference type="EMBL" id="RNA30541.1"/>
    </source>
</evidence>
<sequence length="284" mass="31081">MAALPLAQTLTGNASLPLQHTLYLMRAKKLERVLARANRVGHVVHPNAELFQLIDTILVGDNCLQIGQIGGFDRAGLGAVFETRVVEFEVKRLDGHAQKADQPLDQATVYHFKRRYVRLLELFVNTGQRRHVAVLGLLGHLQLLRQLAQLVEYAQLRLGNFGAAEFSLKLLGLVDDPRVYHAAVGDGRLVALAGAAFAPGLRARPSLLLVLVLVSVLVLVGPLGHQSVHLVHNALAVKIHRKDVGQVFDEQMGHLQADYHYFGVFVGQHGRNVAADGQVTQQIG</sequence>
<evidence type="ECO:0000313" key="2">
    <source>
        <dbReference type="Proteomes" id="UP000276133"/>
    </source>
</evidence>
<reference evidence="1 2" key="1">
    <citation type="journal article" date="2018" name="Sci. Rep.">
        <title>Genomic signatures of local adaptation to the degree of environmental predictability in rotifers.</title>
        <authorList>
            <person name="Franch-Gras L."/>
            <person name="Hahn C."/>
            <person name="Garcia-Roger E.M."/>
            <person name="Carmona M.J."/>
            <person name="Serra M."/>
            <person name="Gomez A."/>
        </authorList>
    </citation>
    <scope>NUCLEOTIDE SEQUENCE [LARGE SCALE GENOMIC DNA]</scope>
    <source>
        <strain evidence="1">HYR1</strain>
    </source>
</reference>
<dbReference type="Proteomes" id="UP000276133">
    <property type="component" value="Unassembled WGS sequence"/>
</dbReference>
<name>A0A3M7S443_BRAPC</name>
<proteinExistence type="predicted"/>
<comment type="caution">
    <text evidence="1">The sequence shown here is derived from an EMBL/GenBank/DDBJ whole genome shotgun (WGS) entry which is preliminary data.</text>
</comment>
<accession>A0A3M7S443</accession>
<keyword evidence="2" id="KW-1185">Reference proteome</keyword>
<dbReference type="EMBL" id="REGN01002078">
    <property type="protein sequence ID" value="RNA30541.1"/>
    <property type="molecule type" value="Genomic_DNA"/>
</dbReference>
<dbReference type="AlphaFoldDB" id="A0A3M7S443"/>
<organism evidence="1 2">
    <name type="scientific">Brachionus plicatilis</name>
    <name type="common">Marine rotifer</name>
    <name type="synonym">Brachionus muelleri</name>
    <dbReference type="NCBI Taxonomy" id="10195"/>
    <lineage>
        <taxon>Eukaryota</taxon>
        <taxon>Metazoa</taxon>
        <taxon>Spiralia</taxon>
        <taxon>Gnathifera</taxon>
        <taxon>Rotifera</taxon>
        <taxon>Eurotatoria</taxon>
        <taxon>Monogononta</taxon>
        <taxon>Pseudotrocha</taxon>
        <taxon>Ploima</taxon>
        <taxon>Brachionidae</taxon>
        <taxon>Brachionus</taxon>
    </lineage>
</organism>